<sequence length="166" mass="16872">MRSRVSTVAVLALPLFLALACGEQAEQAEEGEGEGMEAAAGSMAETPTMSLSTMNNSGVMASANLSHTDQSLSVTLELEGLEPGATYPAHIHRGNCEDQGPVAAPLGEVTAAEDGTGTIEASVPMSDLSAPAEGEMAPKGFYVQVHLPDGTPAACGEIRGPAGMKM</sequence>
<dbReference type="GO" id="GO:0046872">
    <property type="term" value="F:metal ion binding"/>
    <property type="evidence" value="ECO:0007669"/>
    <property type="project" value="InterPro"/>
</dbReference>
<feature type="compositionally biased region" description="Low complexity" evidence="2">
    <location>
        <begin position="36"/>
        <end position="45"/>
    </location>
</feature>
<proteinExistence type="inferred from homology"/>
<name>A0AAE5C9M6_9BACT</name>
<comment type="similarity">
    <text evidence="1">Belongs to the Cu-Zn superoxide dismutase family.</text>
</comment>
<evidence type="ECO:0000256" key="2">
    <source>
        <dbReference type="SAM" id="MobiDB-lite"/>
    </source>
</evidence>
<feature type="domain" description="CHRD" evidence="4">
    <location>
        <begin position="54"/>
        <end position="160"/>
    </location>
</feature>
<protein>
    <submittedName>
        <fullName evidence="5">CHRD domain-containing protein</fullName>
    </submittedName>
</protein>
<dbReference type="SUPFAM" id="SSF49329">
    <property type="entry name" value="Cu,Zn superoxide dismutase-like"/>
    <property type="match status" value="1"/>
</dbReference>
<feature type="signal peptide" evidence="3">
    <location>
        <begin position="1"/>
        <end position="20"/>
    </location>
</feature>
<dbReference type="GO" id="GO:0006801">
    <property type="term" value="P:superoxide metabolic process"/>
    <property type="evidence" value="ECO:0007669"/>
    <property type="project" value="InterPro"/>
</dbReference>
<evidence type="ECO:0000256" key="3">
    <source>
        <dbReference type="SAM" id="SignalP"/>
    </source>
</evidence>
<gene>
    <name evidence="5" type="ORF">GWO12_00450</name>
</gene>
<reference evidence="5 6" key="1">
    <citation type="submission" date="2020-01" db="EMBL/GenBank/DDBJ databases">
        <title>Genomes assembled from Gulf of Kutch pelagic sediment metagenomes.</title>
        <authorList>
            <person name="Chandrashekar M."/>
            <person name="Mahajan M.S."/>
            <person name="Dave K.J."/>
            <person name="Vatsa P."/>
            <person name="Nathani N.M."/>
        </authorList>
    </citation>
    <scope>NUCLEOTIDE SEQUENCE [LARGE SCALE GENOMIC DNA]</scope>
    <source>
        <strain evidence="5">KS3-K002</strain>
    </source>
</reference>
<dbReference type="Proteomes" id="UP000702544">
    <property type="component" value="Unassembled WGS sequence"/>
</dbReference>
<evidence type="ECO:0000256" key="1">
    <source>
        <dbReference type="ARBA" id="ARBA00010457"/>
    </source>
</evidence>
<dbReference type="EMBL" id="JAACAK010000002">
    <property type="protein sequence ID" value="NIR73577.1"/>
    <property type="molecule type" value="Genomic_DNA"/>
</dbReference>
<evidence type="ECO:0000313" key="5">
    <source>
        <dbReference type="EMBL" id="NIR73577.1"/>
    </source>
</evidence>
<organism evidence="5 6">
    <name type="scientific">Candidatus Kutchimonas denitrificans</name>
    <dbReference type="NCBI Taxonomy" id="3056748"/>
    <lineage>
        <taxon>Bacteria</taxon>
        <taxon>Pseudomonadati</taxon>
        <taxon>Gemmatimonadota</taxon>
        <taxon>Gemmatimonadia</taxon>
        <taxon>Candidatus Palauibacterales</taxon>
        <taxon>Candidatus Palauibacteraceae</taxon>
        <taxon>Candidatus Kutchimonas</taxon>
    </lineage>
</organism>
<evidence type="ECO:0000259" key="4">
    <source>
        <dbReference type="Pfam" id="PF07452"/>
    </source>
</evidence>
<dbReference type="Pfam" id="PF07452">
    <property type="entry name" value="CHRD"/>
    <property type="match status" value="1"/>
</dbReference>
<accession>A0AAE5C9M6</accession>
<evidence type="ECO:0000313" key="6">
    <source>
        <dbReference type="Proteomes" id="UP000702544"/>
    </source>
</evidence>
<feature type="region of interest" description="Disordered" evidence="2">
    <location>
        <begin position="27"/>
        <end position="55"/>
    </location>
</feature>
<feature type="chain" id="PRO_5041988430" evidence="3">
    <location>
        <begin position="21"/>
        <end position="166"/>
    </location>
</feature>
<dbReference type="AlphaFoldDB" id="A0AAE5C9M6"/>
<comment type="caution">
    <text evidence="5">The sequence shown here is derived from an EMBL/GenBank/DDBJ whole genome shotgun (WGS) entry which is preliminary data.</text>
</comment>
<dbReference type="PROSITE" id="PS51257">
    <property type="entry name" value="PROKAR_LIPOPROTEIN"/>
    <property type="match status" value="1"/>
</dbReference>
<keyword evidence="3" id="KW-0732">Signal</keyword>
<dbReference type="InterPro" id="IPR036423">
    <property type="entry name" value="SOD-like_Cu/Zn_dom_sf"/>
</dbReference>
<dbReference type="InterPro" id="IPR010895">
    <property type="entry name" value="CHRD"/>
</dbReference>